<sequence>MASDSDETICADSEEELLSSESEESESEDFSYVRQWCHINADSPSPPRFPFTGSPGLKIPIYDVNNSVEIFEQFIDNDILEYIVEETNVFAQQCLQTVTTPNSRMRQWKNTDVKEMKVFIALLLYQGIVKKPQEKWMWSKKPMLYAPFVASVMSERRYQLLMKCLHFSRNDTLTSTEPPAKLRKIEQVNEKIKQNFKKVYVPERDISIDESLMPYQGRLGWKQFIPTKRARFGLKFYELCESSSGYIWNFIIYTGKDTSFQSFDETAKLGVATKTVLTLSDELLNKGYCITLDNFYSSPELSEILIKKKTDFYGTLRTDRKNLPTELKQKKLKKGEMIAFQKGKMCALKWQDKRAVSMLSSIHGSKLGEICNKQKKVVKKPLAVIDYNKTMGGVDKVDQCISYYPTIRKQQRKFYKKIFRHLIDLCVYNSHVVHRKKDGKMRILEFKMQLIERFIEINKSVTLENPISLPTESDRLEGRHFINKIAATNNGKKRRRCVVCAKQFNNKGERIRRETTFECRTCQVGLCVVPCFEVYHTQKDL</sequence>
<accession>A0AAV6TSG7</accession>
<dbReference type="InterPro" id="IPR032718">
    <property type="entry name" value="PGBD4_Znf_C"/>
</dbReference>
<feature type="region of interest" description="Disordered" evidence="1">
    <location>
        <begin position="1"/>
        <end position="26"/>
    </location>
</feature>
<dbReference type="Proteomes" id="UP000827092">
    <property type="component" value="Unassembled WGS sequence"/>
</dbReference>
<dbReference type="AlphaFoldDB" id="A0AAV6TSG7"/>
<evidence type="ECO:0000259" key="3">
    <source>
        <dbReference type="Pfam" id="PF13843"/>
    </source>
</evidence>
<feature type="domain" description="PiggyBac transposable element-derived protein 4 C-terminal zinc-finger" evidence="2">
    <location>
        <begin position="478"/>
        <end position="536"/>
    </location>
</feature>
<evidence type="ECO:0000259" key="2">
    <source>
        <dbReference type="Pfam" id="PF13842"/>
    </source>
</evidence>
<protein>
    <recommendedName>
        <fullName evidence="6">PiggyBac transposable element-derived protein 4</fullName>
    </recommendedName>
</protein>
<dbReference type="Pfam" id="PF13843">
    <property type="entry name" value="DDE_Tnp_1_7"/>
    <property type="match status" value="1"/>
</dbReference>
<name>A0AAV6TSG7_9ARAC</name>
<proteinExistence type="predicted"/>
<comment type="caution">
    <text evidence="4">The sequence shown here is derived from an EMBL/GenBank/DDBJ whole genome shotgun (WGS) entry which is preliminary data.</text>
</comment>
<dbReference type="EMBL" id="JAFNEN010001233">
    <property type="protein sequence ID" value="KAG8174380.1"/>
    <property type="molecule type" value="Genomic_DNA"/>
</dbReference>
<dbReference type="PANTHER" id="PTHR46599">
    <property type="entry name" value="PIGGYBAC TRANSPOSABLE ELEMENT-DERIVED PROTEIN 4"/>
    <property type="match status" value="1"/>
</dbReference>
<feature type="domain" description="PiggyBac transposable element-derived protein" evidence="3">
    <location>
        <begin position="67"/>
        <end position="431"/>
    </location>
</feature>
<reference evidence="4 5" key="1">
    <citation type="journal article" date="2022" name="Nat. Ecol. Evol.">
        <title>A masculinizing supergene underlies an exaggerated male reproductive morph in a spider.</title>
        <authorList>
            <person name="Hendrickx F."/>
            <person name="De Corte Z."/>
            <person name="Sonet G."/>
            <person name="Van Belleghem S.M."/>
            <person name="Kostlbacher S."/>
            <person name="Vangestel C."/>
        </authorList>
    </citation>
    <scope>NUCLEOTIDE SEQUENCE [LARGE SCALE GENOMIC DNA]</scope>
    <source>
        <strain evidence="4">W744_W776</strain>
    </source>
</reference>
<dbReference type="Pfam" id="PF13842">
    <property type="entry name" value="zf-Tnp_2"/>
    <property type="match status" value="1"/>
</dbReference>
<organism evidence="4 5">
    <name type="scientific">Oedothorax gibbosus</name>
    <dbReference type="NCBI Taxonomy" id="931172"/>
    <lineage>
        <taxon>Eukaryota</taxon>
        <taxon>Metazoa</taxon>
        <taxon>Ecdysozoa</taxon>
        <taxon>Arthropoda</taxon>
        <taxon>Chelicerata</taxon>
        <taxon>Arachnida</taxon>
        <taxon>Araneae</taxon>
        <taxon>Araneomorphae</taxon>
        <taxon>Entelegynae</taxon>
        <taxon>Araneoidea</taxon>
        <taxon>Linyphiidae</taxon>
        <taxon>Erigoninae</taxon>
        <taxon>Oedothorax</taxon>
    </lineage>
</organism>
<evidence type="ECO:0000313" key="5">
    <source>
        <dbReference type="Proteomes" id="UP000827092"/>
    </source>
</evidence>
<evidence type="ECO:0000256" key="1">
    <source>
        <dbReference type="SAM" id="MobiDB-lite"/>
    </source>
</evidence>
<dbReference type="PANTHER" id="PTHR46599:SF3">
    <property type="entry name" value="PIGGYBAC TRANSPOSABLE ELEMENT-DERIVED PROTEIN 4"/>
    <property type="match status" value="1"/>
</dbReference>
<keyword evidence="5" id="KW-1185">Reference proteome</keyword>
<evidence type="ECO:0008006" key="6">
    <source>
        <dbReference type="Google" id="ProtNLM"/>
    </source>
</evidence>
<gene>
    <name evidence="4" type="ORF">JTE90_024384</name>
</gene>
<dbReference type="InterPro" id="IPR029526">
    <property type="entry name" value="PGBD"/>
</dbReference>
<evidence type="ECO:0000313" key="4">
    <source>
        <dbReference type="EMBL" id="KAG8174380.1"/>
    </source>
</evidence>